<dbReference type="InterPro" id="IPR013785">
    <property type="entry name" value="Aldolase_TIM"/>
</dbReference>
<keyword evidence="6 9" id="KW-0328">Glycosyltransferase</keyword>
<organism evidence="12 13">
    <name type="scientific">Taurinivorans muris</name>
    <dbReference type="NCBI Taxonomy" id="2787751"/>
    <lineage>
        <taxon>Bacteria</taxon>
        <taxon>Pseudomonadati</taxon>
        <taxon>Thermodesulfobacteriota</taxon>
        <taxon>Desulfovibrionia</taxon>
        <taxon>Desulfovibrionales</taxon>
        <taxon>Desulfovibrionaceae</taxon>
        <taxon>Taurinivorans</taxon>
    </lineage>
</organism>
<dbReference type="PIRSF" id="PIRSF006250">
    <property type="entry name" value="NadC_ModD"/>
    <property type="match status" value="1"/>
</dbReference>
<dbReference type="GO" id="GO:0004514">
    <property type="term" value="F:nicotinate-nucleotide diphosphorylase (carboxylating) activity"/>
    <property type="evidence" value="ECO:0007669"/>
    <property type="project" value="UniProtKB-EC"/>
</dbReference>
<dbReference type="Pfam" id="PF01729">
    <property type="entry name" value="QRPTase_C"/>
    <property type="match status" value="1"/>
</dbReference>
<name>A0ABY5Y2W2_9BACT</name>
<dbReference type="Gene3D" id="3.20.20.70">
    <property type="entry name" value="Aldolase class I"/>
    <property type="match status" value="1"/>
</dbReference>
<keyword evidence="5" id="KW-0662">Pyridine nucleotide biosynthesis</keyword>
<dbReference type="Gene3D" id="3.90.1170.20">
    <property type="entry name" value="Quinolinate phosphoribosyl transferase, N-terminal domain"/>
    <property type="match status" value="1"/>
</dbReference>
<feature type="domain" description="Quinolinate phosphoribosyl transferase C-terminal" evidence="10">
    <location>
        <begin position="125"/>
        <end position="295"/>
    </location>
</feature>
<dbReference type="SUPFAM" id="SSF54675">
    <property type="entry name" value="Nicotinate/Quinolinate PRTase N-terminal domain-like"/>
    <property type="match status" value="1"/>
</dbReference>
<evidence type="ECO:0000256" key="6">
    <source>
        <dbReference type="ARBA" id="ARBA00022676"/>
    </source>
</evidence>
<dbReference type="InterPro" id="IPR036068">
    <property type="entry name" value="Nicotinate_pribotase-like_C"/>
</dbReference>
<gene>
    <name evidence="12" type="primary">nadC</name>
    <name evidence="12" type="ORF">JBF11_04230</name>
</gene>
<accession>A0ABY5Y2W2</accession>
<evidence type="ECO:0000313" key="12">
    <source>
        <dbReference type="EMBL" id="UWX06525.1"/>
    </source>
</evidence>
<evidence type="ECO:0000259" key="11">
    <source>
        <dbReference type="Pfam" id="PF02749"/>
    </source>
</evidence>
<reference evidence="12" key="1">
    <citation type="submission" date="2020-12" db="EMBL/GenBank/DDBJ databases">
        <title>Taurinivorans muris gen. nov., sp. nov., fundamental and realized metabolic niche of a ubiquitous sulfidogenic bacterium in the murine intestine.</title>
        <authorList>
            <person name="Ye H."/>
            <person name="Hanson B.T."/>
            <person name="Loy A."/>
        </authorList>
    </citation>
    <scope>NUCLEOTIDE SEQUENCE</scope>
    <source>
        <strain evidence="12">LT0009</strain>
    </source>
</reference>
<comment type="similarity">
    <text evidence="3 9">Belongs to the NadC/ModD family.</text>
</comment>
<dbReference type="CDD" id="cd01572">
    <property type="entry name" value="QPRTase"/>
    <property type="match status" value="1"/>
</dbReference>
<feature type="domain" description="Quinolinate phosphoribosyl transferase N-terminal" evidence="11">
    <location>
        <begin position="35"/>
        <end position="123"/>
    </location>
</feature>
<evidence type="ECO:0000256" key="7">
    <source>
        <dbReference type="ARBA" id="ARBA00022679"/>
    </source>
</evidence>
<dbReference type="EMBL" id="CP065938">
    <property type="protein sequence ID" value="UWX06525.1"/>
    <property type="molecule type" value="Genomic_DNA"/>
</dbReference>
<dbReference type="SUPFAM" id="SSF51690">
    <property type="entry name" value="Nicotinate/Quinolinate PRTase C-terminal domain-like"/>
    <property type="match status" value="1"/>
</dbReference>
<dbReference type="InterPro" id="IPR002638">
    <property type="entry name" value="Quinolinate_PRibosylTrfase_C"/>
</dbReference>
<dbReference type="InterPro" id="IPR004393">
    <property type="entry name" value="NadC"/>
</dbReference>
<evidence type="ECO:0000256" key="3">
    <source>
        <dbReference type="ARBA" id="ARBA00009400"/>
    </source>
</evidence>
<protein>
    <recommendedName>
        <fullName evidence="4">nicotinate-nucleotide diphosphorylase (carboxylating)</fullName>
        <ecNumber evidence="4">2.4.2.19</ecNumber>
    </recommendedName>
    <alternativeName>
        <fullName evidence="8">Quinolinate phosphoribosyltransferase [decarboxylating]</fullName>
    </alternativeName>
</protein>
<dbReference type="NCBIfam" id="TIGR00078">
    <property type="entry name" value="nadC"/>
    <property type="match status" value="1"/>
</dbReference>
<evidence type="ECO:0000256" key="2">
    <source>
        <dbReference type="ARBA" id="ARBA00004893"/>
    </source>
</evidence>
<evidence type="ECO:0000259" key="10">
    <source>
        <dbReference type="Pfam" id="PF01729"/>
    </source>
</evidence>
<keyword evidence="7 9" id="KW-0808">Transferase</keyword>
<evidence type="ECO:0000256" key="8">
    <source>
        <dbReference type="ARBA" id="ARBA00033102"/>
    </source>
</evidence>
<comment type="pathway">
    <text evidence="2">Cofactor biosynthesis; NAD(+) biosynthesis; nicotinate D-ribonucleotide from quinolinate: step 1/1.</text>
</comment>
<dbReference type="PANTHER" id="PTHR32179:SF3">
    <property type="entry name" value="NICOTINATE-NUCLEOTIDE PYROPHOSPHORYLASE [CARBOXYLATING]"/>
    <property type="match status" value="1"/>
</dbReference>
<keyword evidence="13" id="KW-1185">Reference proteome</keyword>
<dbReference type="InterPro" id="IPR027277">
    <property type="entry name" value="NadC/ModD"/>
</dbReference>
<dbReference type="Proteomes" id="UP001058120">
    <property type="component" value="Chromosome"/>
</dbReference>
<evidence type="ECO:0000313" key="13">
    <source>
        <dbReference type="Proteomes" id="UP001058120"/>
    </source>
</evidence>
<evidence type="ECO:0000256" key="5">
    <source>
        <dbReference type="ARBA" id="ARBA00022642"/>
    </source>
</evidence>
<dbReference type="InterPro" id="IPR037128">
    <property type="entry name" value="Quinolinate_PRibosylTase_N_sf"/>
</dbReference>
<sequence>MEFAVSERLNKIFGRKQTDFVRRIIRLALDEDGQDLTSNGIFDSHDMAYGKLIARQDTFVVGLVLIPAILEELGIREPEKLYALKAAEGSYLKDNEIAAEFEMHTALLLKAERIILNFITRLSGIANSTKLYLKELEGTGVRLLDTRKTLPGHRYLDKYAVRAAGAENHRMSLEDMLMIKNNHVDAAGSITQAVEKLRREYGANCPPIIVECRDKAEVLEAVRVVPQRILLDNMDIAALSENLPLIPENIEAEISGGVNLKTIRSLALSSKERPADFISVGSITHSAPIADFSLRVNRLK</sequence>
<evidence type="ECO:0000256" key="1">
    <source>
        <dbReference type="ARBA" id="ARBA00003237"/>
    </source>
</evidence>
<evidence type="ECO:0000256" key="9">
    <source>
        <dbReference type="PIRNR" id="PIRNR006250"/>
    </source>
</evidence>
<dbReference type="PANTHER" id="PTHR32179">
    <property type="entry name" value="NICOTINATE-NUCLEOTIDE PYROPHOSPHORYLASE [CARBOXYLATING]"/>
    <property type="match status" value="1"/>
</dbReference>
<dbReference type="Pfam" id="PF02749">
    <property type="entry name" value="QRPTase_N"/>
    <property type="match status" value="1"/>
</dbReference>
<dbReference type="EC" id="2.4.2.19" evidence="4"/>
<dbReference type="InterPro" id="IPR022412">
    <property type="entry name" value="Quinolinate_PRibosylTrfase_N"/>
</dbReference>
<proteinExistence type="inferred from homology"/>
<comment type="function">
    <text evidence="1">Involved in the catabolism of quinolinic acid (QA).</text>
</comment>
<evidence type="ECO:0000256" key="4">
    <source>
        <dbReference type="ARBA" id="ARBA00011944"/>
    </source>
</evidence>